<feature type="compositionally biased region" description="Basic and acidic residues" evidence="3">
    <location>
        <begin position="444"/>
        <end position="454"/>
    </location>
</feature>
<feature type="coiled-coil region" evidence="2">
    <location>
        <begin position="618"/>
        <end position="680"/>
    </location>
</feature>
<dbReference type="SUPFAM" id="SSF57756">
    <property type="entry name" value="Retrovirus zinc finger-like domains"/>
    <property type="match status" value="1"/>
</dbReference>
<protein>
    <recommendedName>
        <fullName evidence="5">CCHC-type domain-containing protein</fullName>
    </recommendedName>
</protein>
<name>A0AAV1BFF3_VICFA</name>
<feature type="compositionally biased region" description="Basic residues" evidence="3">
    <location>
        <begin position="548"/>
        <end position="560"/>
    </location>
</feature>
<evidence type="ECO:0000313" key="7">
    <source>
        <dbReference type="Proteomes" id="UP001157006"/>
    </source>
</evidence>
<keyword evidence="7" id="KW-1185">Reference proteome</keyword>
<evidence type="ECO:0000313" key="6">
    <source>
        <dbReference type="EMBL" id="CAI8619727.1"/>
    </source>
</evidence>
<feature type="region of interest" description="Disordered" evidence="3">
    <location>
        <begin position="444"/>
        <end position="468"/>
    </location>
</feature>
<evidence type="ECO:0000256" key="3">
    <source>
        <dbReference type="SAM" id="MobiDB-lite"/>
    </source>
</evidence>
<keyword evidence="1" id="KW-0863">Zinc-finger</keyword>
<dbReference type="InterPro" id="IPR036875">
    <property type="entry name" value="Znf_CCHC_sf"/>
</dbReference>
<reference evidence="6 7" key="1">
    <citation type="submission" date="2023-01" db="EMBL/GenBank/DDBJ databases">
        <authorList>
            <person name="Kreplak J."/>
        </authorList>
    </citation>
    <scope>NUCLEOTIDE SEQUENCE [LARGE SCALE GENOMIC DNA]</scope>
</reference>
<dbReference type="PANTHER" id="PTHR34676">
    <property type="entry name" value="DUF4219 DOMAIN-CONTAINING PROTEIN-RELATED"/>
    <property type="match status" value="1"/>
</dbReference>
<feature type="region of interest" description="Disordered" evidence="3">
    <location>
        <begin position="538"/>
        <end position="606"/>
    </location>
</feature>
<accession>A0AAV1BFF3</accession>
<feature type="region of interest" description="Disordered" evidence="3">
    <location>
        <begin position="480"/>
        <end position="523"/>
    </location>
</feature>
<dbReference type="GO" id="GO:0003676">
    <property type="term" value="F:nucleic acid binding"/>
    <property type="evidence" value="ECO:0007669"/>
    <property type="project" value="InterPro"/>
</dbReference>
<feature type="compositionally biased region" description="Acidic residues" evidence="3">
    <location>
        <begin position="566"/>
        <end position="579"/>
    </location>
</feature>
<keyword evidence="4" id="KW-0472">Membrane</keyword>
<evidence type="ECO:0000256" key="1">
    <source>
        <dbReference type="PROSITE-ProRule" id="PRU00047"/>
    </source>
</evidence>
<keyword evidence="4" id="KW-1133">Transmembrane helix</keyword>
<dbReference type="PANTHER" id="PTHR34676:SF27">
    <property type="entry name" value="ASPARTYL-TRNA SYNTHETASE"/>
    <property type="match status" value="1"/>
</dbReference>
<keyword evidence="1" id="KW-0479">Metal-binding</keyword>
<proteinExistence type="predicted"/>
<dbReference type="EMBL" id="OX451741">
    <property type="protein sequence ID" value="CAI8619727.1"/>
    <property type="molecule type" value="Genomic_DNA"/>
</dbReference>
<keyword evidence="2" id="KW-0175">Coiled coil</keyword>
<feature type="transmembrane region" description="Helical" evidence="4">
    <location>
        <begin position="67"/>
        <end position="86"/>
    </location>
</feature>
<dbReference type="GO" id="GO:0008270">
    <property type="term" value="F:zinc ion binding"/>
    <property type="evidence" value="ECO:0007669"/>
    <property type="project" value="UniProtKB-KW"/>
</dbReference>
<dbReference type="Proteomes" id="UP001157006">
    <property type="component" value="Chromosome 6"/>
</dbReference>
<dbReference type="Pfam" id="PF00098">
    <property type="entry name" value="zf-CCHC"/>
    <property type="match status" value="1"/>
</dbReference>
<dbReference type="InterPro" id="IPR001878">
    <property type="entry name" value="Znf_CCHC"/>
</dbReference>
<dbReference type="Gene3D" id="4.10.60.10">
    <property type="entry name" value="Zinc finger, CCHC-type"/>
    <property type="match status" value="1"/>
</dbReference>
<organism evidence="6 7">
    <name type="scientific">Vicia faba</name>
    <name type="common">Broad bean</name>
    <name type="synonym">Faba vulgaris</name>
    <dbReference type="NCBI Taxonomy" id="3906"/>
    <lineage>
        <taxon>Eukaryota</taxon>
        <taxon>Viridiplantae</taxon>
        <taxon>Streptophyta</taxon>
        <taxon>Embryophyta</taxon>
        <taxon>Tracheophyta</taxon>
        <taxon>Spermatophyta</taxon>
        <taxon>Magnoliopsida</taxon>
        <taxon>eudicotyledons</taxon>
        <taxon>Gunneridae</taxon>
        <taxon>Pentapetalae</taxon>
        <taxon>rosids</taxon>
        <taxon>fabids</taxon>
        <taxon>Fabales</taxon>
        <taxon>Fabaceae</taxon>
        <taxon>Papilionoideae</taxon>
        <taxon>50 kb inversion clade</taxon>
        <taxon>NPAAA clade</taxon>
        <taxon>Hologalegina</taxon>
        <taxon>IRL clade</taxon>
        <taxon>Fabeae</taxon>
        <taxon>Vicia</taxon>
    </lineage>
</organism>
<feature type="compositionally biased region" description="Acidic residues" evidence="3">
    <location>
        <begin position="455"/>
        <end position="467"/>
    </location>
</feature>
<keyword evidence="1" id="KW-0862">Zinc</keyword>
<dbReference type="PROSITE" id="PS50158">
    <property type="entry name" value="ZF_CCHC"/>
    <property type="match status" value="1"/>
</dbReference>
<evidence type="ECO:0000259" key="5">
    <source>
        <dbReference type="PROSITE" id="PS50158"/>
    </source>
</evidence>
<evidence type="ECO:0000256" key="2">
    <source>
        <dbReference type="SAM" id="Coils"/>
    </source>
</evidence>
<sequence>MAQKSSKMQKLLFLDSRKVNCILTRAYLFHGSSEKSHPMLILKGMTFPTTHLHIPSPINALIKSYQFLHYSIGISFDILYLLLILISKRANWWSGWPSVQHALGPGFDSQVPQNNCLHFSSYDHVQVSQEGSSYTSQIIAPSGLMHRSNGYKGRNTMLLVKASMDNSRKSTRLDVNGLQISRTNLLIGPSTPPELRVKHSDTESIVHQQRSRIRMSQARTCIEEATVLCIERQLIPTASFQTRSAQKGKLVNSIESRIFASTIESFFLAHDADLWDMVTDGYTHPVNATGQKIERKSMTDQQKRDFKNHHKARTILLSAISYTEYEKISNRDTAKNIFDSLRMTHEGNVQVKETKALALIQKYEAFKMEESESIETMFSRFQILVAGLKVLDKGYSTADHVKKIIRSLPKQWRPMVTALKLAKDLNKITLEELISSLRSHEIELEADEPQKQVEETSDGSSSEEDELSLLSRRVNQLWKQRQRKFRNPRRSDQNESSSRYRRTDSSSGYRRSEGSSGSKKPNTKDIICYECNEQGHYKSDCPKLQREKPKKKFGREKKKSLMATWDDSDSSEADSESDDERANIALMANIPDDSEASDSDSESDTEEVFPNFAVNFTKAELAESLNEILERYQQIRAKFRDLKRTLESDSNKSESLKLENSELRDKISKLENSLQNSQKVPISETPSDADEIIKEYDHSFQKFLAKSIDRSRMASMIYGVSGNGRKGIGYQGKVPTPKNVMDLVIKHTPLNSHFVYGHTHDIKYTSSKHSVKPKFNQSFGKTNKSGPKKIWVPKDKIIHVADIFSSKSETPVMVPGLWLLTTHDGKKAYVPKPGT</sequence>
<dbReference type="AlphaFoldDB" id="A0AAV1BFF3"/>
<feature type="compositionally biased region" description="Acidic residues" evidence="3">
    <location>
        <begin position="592"/>
        <end position="606"/>
    </location>
</feature>
<gene>
    <name evidence="6" type="ORF">VFH_VI185320</name>
</gene>
<keyword evidence="4" id="KW-0812">Transmembrane</keyword>
<feature type="domain" description="CCHC-type" evidence="5">
    <location>
        <begin position="528"/>
        <end position="543"/>
    </location>
</feature>
<feature type="compositionally biased region" description="Basic and acidic residues" evidence="3">
    <location>
        <begin position="538"/>
        <end position="547"/>
    </location>
</feature>
<feature type="compositionally biased region" description="Low complexity" evidence="3">
    <location>
        <begin position="505"/>
        <end position="518"/>
    </location>
</feature>
<evidence type="ECO:0000256" key="4">
    <source>
        <dbReference type="SAM" id="Phobius"/>
    </source>
</evidence>
<dbReference type="Pfam" id="PF14223">
    <property type="entry name" value="Retrotran_gag_2"/>
    <property type="match status" value="1"/>
</dbReference>
<dbReference type="SMART" id="SM00343">
    <property type="entry name" value="ZnF_C2HC"/>
    <property type="match status" value="1"/>
</dbReference>